<feature type="signal peptide" evidence="3">
    <location>
        <begin position="1"/>
        <end position="27"/>
    </location>
</feature>
<comment type="caution">
    <text evidence="4">The sequence shown here is derived from an EMBL/GenBank/DDBJ whole genome shotgun (WGS) entry which is preliminary data.</text>
</comment>
<evidence type="ECO:0000313" key="4">
    <source>
        <dbReference type="EMBL" id="MDC0668011.1"/>
    </source>
</evidence>
<dbReference type="InterPro" id="IPR006969">
    <property type="entry name" value="Stig-like"/>
</dbReference>
<organism evidence="4 5">
    <name type="scientific">Nannocystis radixulma</name>
    <dbReference type="NCBI Taxonomy" id="2995305"/>
    <lineage>
        <taxon>Bacteria</taxon>
        <taxon>Pseudomonadati</taxon>
        <taxon>Myxococcota</taxon>
        <taxon>Polyangia</taxon>
        <taxon>Nannocystales</taxon>
        <taxon>Nannocystaceae</taxon>
        <taxon>Nannocystis</taxon>
    </lineage>
</organism>
<evidence type="ECO:0000256" key="1">
    <source>
        <dbReference type="ARBA" id="ARBA00022729"/>
    </source>
</evidence>
<evidence type="ECO:0000256" key="2">
    <source>
        <dbReference type="SAM" id="MobiDB-lite"/>
    </source>
</evidence>
<protein>
    <recommendedName>
        <fullName evidence="6">EGF-like domain-containing protein</fullName>
    </recommendedName>
</protein>
<dbReference type="RefSeq" id="WP_271996689.1">
    <property type="nucleotide sequence ID" value="NZ_JAQNDN010000003.1"/>
</dbReference>
<reference evidence="4 5" key="1">
    <citation type="submission" date="2022-11" db="EMBL/GenBank/DDBJ databases">
        <title>Minimal conservation of predation-associated metabolite biosynthetic gene clusters underscores biosynthetic potential of Myxococcota including descriptions for ten novel species: Archangium lansinium sp. nov., Myxococcus landrumus sp. nov., Nannocystis bai.</title>
        <authorList>
            <person name="Ahearne A."/>
            <person name="Stevens C."/>
            <person name="Dowd S."/>
        </authorList>
    </citation>
    <scope>NUCLEOTIDE SEQUENCE [LARGE SCALE GENOMIC DNA]</scope>
    <source>
        <strain evidence="4 5">NCELM</strain>
    </source>
</reference>
<evidence type="ECO:0000313" key="5">
    <source>
        <dbReference type="Proteomes" id="UP001217838"/>
    </source>
</evidence>
<evidence type="ECO:0000256" key="3">
    <source>
        <dbReference type="SAM" id="SignalP"/>
    </source>
</evidence>
<feature type="region of interest" description="Disordered" evidence="2">
    <location>
        <begin position="68"/>
        <end position="97"/>
    </location>
</feature>
<name>A0ABT5B1N4_9BACT</name>
<dbReference type="Pfam" id="PF04885">
    <property type="entry name" value="Stig1"/>
    <property type="match status" value="1"/>
</dbReference>
<accession>A0ABT5B1N4</accession>
<feature type="compositionally biased region" description="Low complexity" evidence="2">
    <location>
        <begin position="83"/>
        <end position="92"/>
    </location>
</feature>
<dbReference type="Proteomes" id="UP001217838">
    <property type="component" value="Unassembled WGS sequence"/>
</dbReference>
<keyword evidence="1 3" id="KW-0732">Signal</keyword>
<evidence type="ECO:0008006" key="6">
    <source>
        <dbReference type="Google" id="ProtNLM"/>
    </source>
</evidence>
<sequence>MRALWMRTITASWVVALAAALAPSACKDDGDEACANDGLEGCPCAEGGLCLGGLTCLSNFCVAGPGTSATDPPGTSASDPTATGGADPTGDEPTGGGEPCEPGLVRCDGACVDPNGHPEHCGGCGKACDPGEVCASGTCQVVGDCAKEGCPGFSYCDAATNQCLPGCDYNPQCGTGKHCDPETHTCVCPPGYHACGDACKLDTDITACGANCSVCPMKENAEIFCEAGQCGWECDLSSVECGGACFNFFSQPLCGSGKQTCTPCPYDPHGDNDCHPDTDECYMSCDNGYELCGQFQCKYAEGDSCFAEDHCCNAEGFSCINNKCTKV</sequence>
<gene>
    <name evidence="4" type="ORF">POL58_09700</name>
</gene>
<feature type="chain" id="PRO_5045525597" description="EGF-like domain-containing protein" evidence="3">
    <location>
        <begin position="28"/>
        <end position="327"/>
    </location>
</feature>
<feature type="compositionally biased region" description="Polar residues" evidence="2">
    <location>
        <begin position="68"/>
        <end position="81"/>
    </location>
</feature>
<proteinExistence type="predicted"/>
<keyword evidence="5" id="KW-1185">Reference proteome</keyword>
<dbReference type="EMBL" id="JAQNDN010000003">
    <property type="protein sequence ID" value="MDC0668011.1"/>
    <property type="molecule type" value="Genomic_DNA"/>
</dbReference>